<evidence type="ECO:0000313" key="1">
    <source>
        <dbReference type="EMBL" id="TDK42435.1"/>
    </source>
</evidence>
<reference evidence="1 2" key="1">
    <citation type="submission" date="2019-03" db="EMBL/GenBank/DDBJ databases">
        <title>Ruegeria lutea sp. nov., a novel strain, isolated from marine sediment, the Masan Bay, South Korea.</title>
        <authorList>
            <person name="Kim J."/>
            <person name="Kim D.-Y."/>
            <person name="Lee S.-S."/>
        </authorList>
    </citation>
    <scope>NUCLEOTIDE SEQUENCE [LARGE SCALE GENOMIC DNA]</scope>
    <source>
        <strain evidence="1 2">318-1</strain>
    </source>
</reference>
<evidence type="ECO:0000313" key="2">
    <source>
        <dbReference type="Proteomes" id="UP000295301"/>
    </source>
</evidence>
<comment type="caution">
    <text evidence="1">The sequence shown here is derived from an EMBL/GenBank/DDBJ whole genome shotgun (WGS) entry which is preliminary data.</text>
</comment>
<dbReference type="EMBL" id="SMUV01000073">
    <property type="protein sequence ID" value="TDK42435.1"/>
    <property type="molecule type" value="Genomic_DNA"/>
</dbReference>
<proteinExistence type="predicted"/>
<name>A0A4R5UTR9_9RHOB</name>
<dbReference type="CDD" id="cd07812">
    <property type="entry name" value="SRPBCC"/>
    <property type="match status" value="1"/>
</dbReference>
<dbReference type="AlphaFoldDB" id="A0A4R5UTR9"/>
<dbReference type="OrthoDB" id="7860307at2"/>
<keyword evidence="2" id="KW-1185">Reference proteome</keyword>
<protein>
    <submittedName>
        <fullName evidence="1">SRPBCC family protein</fullName>
    </submittedName>
</protein>
<dbReference type="Gene3D" id="3.30.530.20">
    <property type="match status" value="1"/>
</dbReference>
<organism evidence="1 2">
    <name type="scientific">Antarcticimicrobium luteum</name>
    <dbReference type="NCBI Taxonomy" id="2547397"/>
    <lineage>
        <taxon>Bacteria</taxon>
        <taxon>Pseudomonadati</taxon>
        <taxon>Pseudomonadota</taxon>
        <taxon>Alphaproteobacteria</taxon>
        <taxon>Rhodobacterales</taxon>
        <taxon>Paracoccaceae</taxon>
        <taxon>Antarcticimicrobium</taxon>
    </lineage>
</organism>
<dbReference type="InterPro" id="IPR019587">
    <property type="entry name" value="Polyketide_cyclase/dehydratase"/>
</dbReference>
<accession>A0A4R5UTR9</accession>
<dbReference type="SUPFAM" id="SSF55961">
    <property type="entry name" value="Bet v1-like"/>
    <property type="match status" value="1"/>
</dbReference>
<gene>
    <name evidence="1" type="ORF">E1832_19560</name>
</gene>
<dbReference type="Pfam" id="PF10604">
    <property type="entry name" value="Polyketide_cyc2"/>
    <property type="match status" value="1"/>
</dbReference>
<dbReference type="Proteomes" id="UP000295301">
    <property type="component" value="Unassembled WGS sequence"/>
</dbReference>
<dbReference type="InterPro" id="IPR023393">
    <property type="entry name" value="START-like_dom_sf"/>
</dbReference>
<sequence length="155" mass="17456">MKFSSKEDIDAPIEAVFDAISDFEMFERSAIRRGIEVQRADEAAAVAPGLVWNAVFELRGKRRDLRLQLVEWDRPNGMKFDSESAGLNGDFTVELVALSPRRTRMSVVLALSPKTLPARLFLQSLKLAKANLTKRFKVKVADFAKSVEERQTRSA</sequence>
<dbReference type="RefSeq" id="WP_133361562.1">
    <property type="nucleotide sequence ID" value="NZ_SMUV01000073.1"/>
</dbReference>